<evidence type="ECO:0000313" key="2">
    <source>
        <dbReference type="Proteomes" id="UP000244005"/>
    </source>
</evidence>
<protein>
    <submittedName>
        <fullName evidence="1">Uncharacterized protein</fullName>
    </submittedName>
</protein>
<dbReference type="EMBL" id="KZ772755">
    <property type="protein sequence ID" value="PTQ34081.1"/>
    <property type="molecule type" value="Genomic_DNA"/>
</dbReference>
<proteinExistence type="predicted"/>
<sequence length="124" mass="14359">MPTLYPTQDPSDLDHTRIPGFQHLDVLSDTYRIWRGLTTAHFNFVRCLNLGVYTSRMGNGRKQQVCLNGYEIEGELSVIGNHRSATCRSGCCTRKMRFECHTSEDDPCKRTDWPAINYFTFYVQ</sequence>
<dbReference type="AlphaFoldDB" id="A0A2R6WJT1"/>
<organism evidence="1 2">
    <name type="scientific">Marchantia polymorpha</name>
    <name type="common">Common liverwort</name>
    <name type="synonym">Marchantia aquatica</name>
    <dbReference type="NCBI Taxonomy" id="3197"/>
    <lineage>
        <taxon>Eukaryota</taxon>
        <taxon>Viridiplantae</taxon>
        <taxon>Streptophyta</taxon>
        <taxon>Embryophyta</taxon>
        <taxon>Marchantiophyta</taxon>
        <taxon>Marchantiopsida</taxon>
        <taxon>Marchantiidae</taxon>
        <taxon>Marchantiales</taxon>
        <taxon>Marchantiaceae</taxon>
        <taxon>Marchantia</taxon>
    </lineage>
</organism>
<evidence type="ECO:0000313" key="1">
    <source>
        <dbReference type="EMBL" id="PTQ34081.1"/>
    </source>
</evidence>
<reference evidence="2" key="1">
    <citation type="journal article" date="2017" name="Cell">
        <title>Insights into land plant evolution garnered from the Marchantia polymorpha genome.</title>
        <authorList>
            <person name="Bowman J.L."/>
            <person name="Kohchi T."/>
            <person name="Yamato K.T."/>
            <person name="Jenkins J."/>
            <person name="Shu S."/>
            <person name="Ishizaki K."/>
            <person name="Yamaoka S."/>
            <person name="Nishihama R."/>
            <person name="Nakamura Y."/>
            <person name="Berger F."/>
            <person name="Adam C."/>
            <person name="Aki S.S."/>
            <person name="Althoff F."/>
            <person name="Araki T."/>
            <person name="Arteaga-Vazquez M.A."/>
            <person name="Balasubrmanian S."/>
            <person name="Barry K."/>
            <person name="Bauer D."/>
            <person name="Boehm C.R."/>
            <person name="Briginshaw L."/>
            <person name="Caballero-Perez J."/>
            <person name="Catarino B."/>
            <person name="Chen F."/>
            <person name="Chiyoda S."/>
            <person name="Chovatia M."/>
            <person name="Davies K.M."/>
            <person name="Delmans M."/>
            <person name="Demura T."/>
            <person name="Dierschke T."/>
            <person name="Dolan L."/>
            <person name="Dorantes-Acosta A.E."/>
            <person name="Eklund D.M."/>
            <person name="Florent S.N."/>
            <person name="Flores-Sandoval E."/>
            <person name="Fujiyama A."/>
            <person name="Fukuzawa H."/>
            <person name="Galik B."/>
            <person name="Grimanelli D."/>
            <person name="Grimwood J."/>
            <person name="Grossniklaus U."/>
            <person name="Hamada T."/>
            <person name="Haseloff J."/>
            <person name="Hetherington A.J."/>
            <person name="Higo A."/>
            <person name="Hirakawa Y."/>
            <person name="Hundley H.N."/>
            <person name="Ikeda Y."/>
            <person name="Inoue K."/>
            <person name="Inoue S.I."/>
            <person name="Ishida S."/>
            <person name="Jia Q."/>
            <person name="Kakita M."/>
            <person name="Kanazawa T."/>
            <person name="Kawai Y."/>
            <person name="Kawashima T."/>
            <person name="Kennedy M."/>
            <person name="Kinose K."/>
            <person name="Kinoshita T."/>
            <person name="Kohara Y."/>
            <person name="Koide E."/>
            <person name="Komatsu K."/>
            <person name="Kopischke S."/>
            <person name="Kubo M."/>
            <person name="Kyozuka J."/>
            <person name="Lagercrantz U."/>
            <person name="Lin S.S."/>
            <person name="Lindquist E."/>
            <person name="Lipzen A.M."/>
            <person name="Lu C.W."/>
            <person name="De Luna E."/>
            <person name="Martienssen R.A."/>
            <person name="Minamino N."/>
            <person name="Mizutani M."/>
            <person name="Mizutani M."/>
            <person name="Mochizuki N."/>
            <person name="Monte I."/>
            <person name="Mosher R."/>
            <person name="Nagasaki H."/>
            <person name="Nakagami H."/>
            <person name="Naramoto S."/>
            <person name="Nishitani K."/>
            <person name="Ohtani M."/>
            <person name="Okamoto T."/>
            <person name="Okumura M."/>
            <person name="Phillips J."/>
            <person name="Pollak B."/>
            <person name="Reinders A."/>
            <person name="Rovekamp M."/>
            <person name="Sano R."/>
            <person name="Sawa S."/>
            <person name="Schmid M.W."/>
            <person name="Shirakawa M."/>
            <person name="Solano R."/>
            <person name="Spunde A."/>
            <person name="Suetsugu N."/>
            <person name="Sugano S."/>
            <person name="Sugiyama A."/>
            <person name="Sun R."/>
            <person name="Suzuki Y."/>
            <person name="Takenaka M."/>
            <person name="Takezawa D."/>
            <person name="Tomogane H."/>
            <person name="Tsuzuki M."/>
            <person name="Ueda T."/>
            <person name="Umeda M."/>
            <person name="Ward J.M."/>
            <person name="Watanabe Y."/>
            <person name="Yazaki K."/>
            <person name="Yokoyama R."/>
            <person name="Yoshitake Y."/>
            <person name="Yotsui I."/>
            <person name="Zachgo S."/>
            <person name="Schmutz J."/>
        </authorList>
    </citation>
    <scope>NUCLEOTIDE SEQUENCE [LARGE SCALE GENOMIC DNA]</scope>
    <source>
        <strain evidence="2">Tak-1</strain>
    </source>
</reference>
<gene>
    <name evidence="1" type="ORF">MARPO_0083s0046</name>
</gene>
<keyword evidence="2" id="KW-1185">Reference proteome</keyword>
<name>A0A2R6WJT1_MARPO</name>
<dbReference type="Proteomes" id="UP000244005">
    <property type="component" value="Unassembled WGS sequence"/>
</dbReference>
<accession>A0A2R6WJT1</accession>